<sequence length="120" mass="13766">MIDSDIRIGERRFFDNVAFPRGFGKCGNFTISEDEILTTFGQTLIALELGEILPVNAEERHFIKVLHNPGKAKSKIERTWLKYLQLARGRKTFHTLNSRGKYQSVMAIHSDYSDEAVEAY</sequence>
<dbReference type="Proteomes" id="UP000809621">
    <property type="component" value="Unassembled WGS sequence"/>
</dbReference>
<dbReference type="InterPro" id="IPR007335">
    <property type="entry name" value="DUF413"/>
</dbReference>
<protein>
    <recommendedName>
        <fullName evidence="2">Macrodomain Ori protein</fullName>
    </recommendedName>
</protein>
<organism evidence="3 4">
    <name type="scientific">Vibrio ulleungensis</name>
    <dbReference type="NCBI Taxonomy" id="2807619"/>
    <lineage>
        <taxon>Bacteria</taxon>
        <taxon>Pseudomonadati</taxon>
        <taxon>Pseudomonadota</taxon>
        <taxon>Gammaproteobacteria</taxon>
        <taxon>Vibrionales</taxon>
        <taxon>Vibrionaceae</taxon>
        <taxon>Vibrio</taxon>
    </lineage>
</organism>
<dbReference type="NCBIfam" id="NF008252">
    <property type="entry name" value="PRK11027.1-2"/>
    <property type="match status" value="1"/>
</dbReference>
<evidence type="ECO:0000256" key="1">
    <source>
        <dbReference type="ARBA" id="ARBA00093464"/>
    </source>
</evidence>
<comment type="caution">
    <text evidence="3">The sequence shown here is derived from an EMBL/GenBank/DDBJ whole genome shotgun (WGS) entry which is preliminary data.</text>
</comment>
<comment type="similarity">
    <text evidence="1">Belongs to the MaoP family.</text>
</comment>
<gene>
    <name evidence="3" type="ORF">JQC93_06430</name>
</gene>
<dbReference type="Pfam" id="PF04219">
    <property type="entry name" value="DUF413"/>
    <property type="match status" value="1"/>
</dbReference>
<name>A0ABS2HEN8_9VIBR</name>
<accession>A0ABS2HEN8</accession>
<evidence type="ECO:0000256" key="2">
    <source>
        <dbReference type="ARBA" id="ARBA00093628"/>
    </source>
</evidence>
<evidence type="ECO:0000313" key="4">
    <source>
        <dbReference type="Proteomes" id="UP000809621"/>
    </source>
</evidence>
<dbReference type="RefSeq" id="WP_205157650.1">
    <property type="nucleotide sequence ID" value="NZ_JAFEUM010000002.1"/>
</dbReference>
<reference evidence="3 4" key="1">
    <citation type="submission" date="2021-02" db="EMBL/GenBank/DDBJ databases">
        <authorList>
            <person name="Park J.-S."/>
        </authorList>
    </citation>
    <scope>NUCLEOTIDE SEQUENCE [LARGE SCALE GENOMIC DNA]</scope>
    <source>
        <strain evidence="3 4">188UL20-2</strain>
    </source>
</reference>
<keyword evidence="4" id="KW-1185">Reference proteome</keyword>
<dbReference type="EMBL" id="JAFEUM010000002">
    <property type="protein sequence ID" value="MBM7036043.1"/>
    <property type="molecule type" value="Genomic_DNA"/>
</dbReference>
<proteinExistence type="inferred from homology"/>
<evidence type="ECO:0000313" key="3">
    <source>
        <dbReference type="EMBL" id="MBM7036043.1"/>
    </source>
</evidence>